<gene>
    <name evidence="2" type="ORF">LTR36_003497</name>
</gene>
<name>A0AAV9JJ93_9PEZI</name>
<comment type="caution">
    <text evidence="2">The sequence shown here is derived from an EMBL/GenBank/DDBJ whole genome shotgun (WGS) entry which is preliminary data.</text>
</comment>
<dbReference type="AlphaFoldDB" id="A0AAV9JJ93"/>
<feature type="compositionally biased region" description="Low complexity" evidence="1">
    <location>
        <begin position="64"/>
        <end position="79"/>
    </location>
</feature>
<dbReference type="EMBL" id="JAVFHQ010000020">
    <property type="protein sequence ID" value="KAK4545317.1"/>
    <property type="molecule type" value="Genomic_DNA"/>
</dbReference>
<organism evidence="2 3">
    <name type="scientific">Oleoguttula mirabilis</name>
    <dbReference type="NCBI Taxonomy" id="1507867"/>
    <lineage>
        <taxon>Eukaryota</taxon>
        <taxon>Fungi</taxon>
        <taxon>Dikarya</taxon>
        <taxon>Ascomycota</taxon>
        <taxon>Pezizomycotina</taxon>
        <taxon>Dothideomycetes</taxon>
        <taxon>Dothideomycetidae</taxon>
        <taxon>Mycosphaerellales</taxon>
        <taxon>Teratosphaeriaceae</taxon>
        <taxon>Oleoguttula</taxon>
    </lineage>
</organism>
<reference evidence="2 3" key="1">
    <citation type="submission" date="2021-11" db="EMBL/GenBank/DDBJ databases">
        <title>Black yeast isolated from Biological Soil Crust.</title>
        <authorList>
            <person name="Kurbessoian T."/>
        </authorList>
    </citation>
    <scope>NUCLEOTIDE SEQUENCE [LARGE SCALE GENOMIC DNA]</scope>
    <source>
        <strain evidence="2 3">CCFEE 5522</strain>
    </source>
</reference>
<feature type="region of interest" description="Disordered" evidence="1">
    <location>
        <begin position="187"/>
        <end position="217"/>
    </location>
</feature>
<feature type="compositionally biased region" description="Basic and acidic residues" evidence="1">
    <location>
        <begin position="208"/>
        <end position="217"/>
    </location>
</feature>
<feature type="region of interest" description="Disordered" evidence="1">
    <location>
        <begin position="123"/>
        <end position="142"/>
    </location>
</feature>
<feature type="compositionally biased region" description="Basic and acidic residues" evidence="1">
    <location>
        <begin position="129"/>
        <end position="140"/>
    </location>
</feature>
<protein>
    <submittedName>
        <fullName evidence="2">Uncharacterized protein</fullName>
    </submittedName>
</protein>
<keyword evidence="3" id="KW-1185">Reference proteome</keyword>
<evidence type="ECO:0000256" key="1">
    <source>
        <dbReference type="SAM" id="MobiDB-lite"/>
    </source>
</evidence>
<feature type="compositionally biased region" description="Acidic residues" evidence="1">
    <location>
        <begin position="189"/>
        <end position="198"/>
    </location>
</feature>
<accession>A0AAV9JJ93</accession>
<evidence type="ECO:0000313" key="2">
    <source>
        <dbReference type="EMBL" id="KAK4545317.1"/>
    </source>
</evidence>
<evidence type="ECO:0000313" key="3">
    <source>
        <dbReference type="Proteomes" id="UP001324427"/>
    </source>
</evidence>
<dbReference type="Proteomes" id="UP001324427">
    <property type="component" value="Unassembled WGS sequence"/>
</dbReference>
<proteinExistence type="predicted"/>
<feature type="compositionally biased region" description="Low complexity" evidence="1">
    <location>
        <begin position="92"/>
        <end position="103"/>
    </location>
</feature>
<sequence length="217" mass="23343">MAEEHPAACYGFTIDLLSLAFHSIAFRGRASSYGILINGSADRLRQGHAKTDVSAQADSDNDTESVTSVSTMTSSTETSDNSADLDFEEASSRTSSPRGTSPKVKGKVGDSGDGPRVVREWLASQSQHRKAEDQLEHDSPGAETVGERFAGFLAERFDTDRADPAALLIVEDNGMPTTGYQKAVKVQEEDGAGSEESDNIQVGVRGAEMLDGRQWRR</sequence>
<feature type="region of interest" description="Disordered" evidence="1">
    <location>
        <begin position="48"/>
        <end position="116"/>
    </location>
</feature>